<evidence type="ECO:0000313" key="3">
    <source>
        <dbReference type="Proteomes" id="UP000325536"/>
    </source>
</evidence>
<accession>A0A5P3MPA2</accession>
<gene>
    <name evidence="2" type="ORF">D0T90_01645</name>
</gene>
<dbReference type="Proteomes" id="UP000325536">
    <property type="component" value="Chromosome"/>
</dbReference>
<sequence>MPGLVPNSPYHKQAASARPPPVPGQGQQPQHSLRSGRATHQRNRMQGRFMMSTQNYGGTDIAK</sequence>
<protein>
    <submittedName>
        <fullName evidence="2">Uncharacterized protein</fullName>
    </submittedName>
</protein>
<dbReference type="AlphaFoldDB" id="A0A5P3MPA2"/>
<feature type="region of interest" description="Disordered" evidence="1">
    <location>
        <begin position="1"/>
        <end position="63"/>
    </location>
</feature>
<keyword evidence="3" id="KW-1185">Reference proteome</keyword>
<proteinExistence type="predicted"/>
<dbReference type="EMBL" id="CP031699">
    <property type="protein sequence ID" value="QEY23364.1"/>
    <property type="molecule type" value="Genomic_DNA"/>
</dbReference>
<organism evidence="2 3">
    <name type="scientific">Neisseria animalis</name>
    <dbReference type="NCBI Taxonomy" id="492"/>
    <lineage>
        <taxon>Bacteria</taxon>
        <taxon>Pseudomonadati</taxon>
        <taxon>Pseudomonadota</taxon>
        <taxon>Betaproteobacteria</taxon>
        <taxon>Neisseriales</taxon>
        <taxon>Neisseriaceae</taxon>
        <taxon>Neisseria</taxon>
    </lineage>
</organism>
<name>A0A5P3MPA2_NEIAN</name>
<reference evidence="2 3" key="1">
    <citation type="submission" date="2018-08" db="EMBL/GenBank/DDBJ databases">
        <title>Neisseria animalis ATCC 49930 complete genome.</title>
        <authorList>
            <person name="Veseli I.A."/>
            <person name="Mascarenhas dos Santos A.C."/>
            <person name="Buttler R."/>
            <person name="Pombert J.-F."/>
        </authorList>
    </citation>
    <scope>NUCLEOTIDE SEQUENCE [LARGE SCALE GENOMIC DNA]</scope>
    <source>
        <strain evidence="2 3">ATCC 49930</strain>
    </source>
</reference>
<dbReference type="KEGG" id="naq:D0T90_01645"/>
<evidence type="ECO:0000256" key="1">
    <source>
        <dbReference type="SAM" id="MobiDB-lite"/>
    </source>
</evidence>
<evidence type="ECO:0000313" key="2">
    <source>
        <dbReference type="EMBL" id="QEY23364.1"/>
    </source>
</evidence>